<protein>
    <submittedName>
        <fullName evidence="1">Uncharacterized protein</fullName>
    </submittedName>
</protein>
<organism evidence="1 2">
    <name type="scientific">Variovorax ginsengisoli</name>
    <dbReference type="NCBI Taxonomy" id="363844"/>
    <lineage>
        <taxon>Bacteria</taxon>
        <taxon>Pseudomonadati</taxon>
        <taxon>Pseudomonadota</taxon>
        <taxon>Betaproteobacteria</taxon>
        <taxon>Burkholderiales</taxon>
        <taxon>Comamonadaceae</taxon>
        <taxon>Variovorax</taxon>
    </lineage>
</organism>
<evidence type="ECO:0000313" key="1">
    <source>
        <dbReference type="EMBL" id="MDO1533535.1"/>
    </source>
</evidence>
<evidence type="ECO:0000313" key="2">
    <source>
        <dbReference type="Proteomes" id="UP001169027"/>
    </source>
</evidence>
<name>A0ABT8S449_9BURK</name>
<reference evidence="1" key="1">
    <citation type="submission" date="2023-06" db="EMBL/GenBank/DDBJ databases">
        <authorList>
            <person name="Jiang Y."/>
            <person name="Liu Q."/>
        </authorList>
    </citation>
    <scope>NUCLEOTIDE SEQUENCE</scope>
    <source>
        <strain evidence="1">CGMCC 1.12090</strain>
    </source>
</reference>
<dbReference type="RefSeq" id="WP_301810258.1">
    <property type="nucleotide sequence ID" value="NZ_JAUJZH010000009.1"/>
</dbReference>
<dbReference type="EMBL" id="JAUKVY010000009">
    <property type="protein sequence ID" value="MDO1533535.1"/>
    <property type="molecule type" value="Genomic_DNA"/>
</dbReference>
<sequence length="84" mass="8975">MYHVVLALGPICPSRRAAYAGARRDICCRHRCAGEGPRVLAETSEDALRDVFGARDGPKSLLDACESNFGAIESVALEQAQSPT</sequence>
<comment type="caution">
    <text evidence="1">The sequence shown here is derived from an EMBL/GenBank/DDBJ whole genome shotgun (WGS) entry which is preliminary data.</text>
</comment>
<keyword evidence="2" id="KW-1185">Reference proteome</keyword>
<gene>
    <name evidence="1" type="ORF">Q2T77_14660</name>
</gene>
<accession>A0ABT8S449</accession>
<proteinExistence type="predicted"/>
<dbReference type="Proteomes" id="UP001169027">
    <property type="component" value="Unassembled WGS sequence"/>
</dbReference>